<dbReference type="PROSITE" id="PS50234">
    <property type="entry name" value="VWFA"/>
    <property type="match status" value="1"/>
</dbReference>
<dbReference type="SMART" id="SM00327">
    <property type="entry name" value="VWA"/>
    <property type="match status" value="1"/>
</dbReference>
<dbReference type="InterPro" id="IPR036465">
    <property type="entry name" value="vWFA_dom_sf"/>
</dbReference>
<dbReference type="Pfam" id="PF00092">
    <property type="entry name" value="VWA"/>
    <property type="match status" value="1"/>
</dbReference>
<keyword evidence="2" id="KW-1133">Transmembrane helix</keyword>
<keyword evidence="2" id="KW-0472">Membrane</keyword>
<evidence type="ECO:0000256" key="2">
    <source>
        <dbReference type="SAM" id="Phobius"/>
    </source>
</evidence>
<evidence type="ECO:0000259" key="3">
    <source>
        <dbReference type="PROSITE" id="PS50234"/>
    </source>
</evidence>
<gene>
    <name evidence="4" type="ORF">MNBD_GAMMA23-1738</name>
</gene>
<dbReference type="CDD" id="cd00198">
    <property type="entry name" value="vWFA"/>
    <property type="match status" value="1"/>
</dbReference>
<evidence type="ECO:0000256" key="1">
    <source>
        <dbReference type="SAM" id="MobiDB-lite"/>
    </source>
</evidence>
<organism evidence="4">
    <name type="scientific">hydrothermal vent metagenome</name>
    <dbReference type="NCBI Taxonomy" id="652676"/>
    <lineage>
        <taxon>unclassified sequences</taxon>
        <taxon>metagenomes</taxon>
        <taxon>ecological metagenomes</taxon>
    </lineage>
</organism>
<dbReference type="AlphaFoldDB" id="A0A3B1A9M0"/>
<feature type="region of interest" description="Disordered" evidence="1">
    <location>
        <begin position="567"/>
        <end position="588"/>
    </location>
</feature>
<sequence>MNLKSVFSQKWAMRCLSRSLFIIFALSANPVFALSEPVSDVRVIIDVSGSMKKNDPKNLRAPALRMLVGLMPSKAKSGVWTFGKYVNMQVKHGKVTVAWKKLAMLESKKIHSRGLYTNIEEALKRSSQGWDKPNRKERRHLILLTDGMVDISKNAEENEASRKRILNDIAPKLKKAGVSIHTIALSANADKKLMAALAGMTDGWYEAVDNAEDLQRVFLHIFEKSTKVDTVPLEDNRFSIDKSIKDMTVLVFRKPGDSETKLITPDKKTWSYKKHPAAVKWHHDTGYDLISSKDPQVGQWLIKATVDPDNRVMVVTNLKLTIGDFPNNIMYGDSLTLTAKLIQEGKTVTQERLLKLVNFNVYKHAMTEQPAAHHASANAAGHDNAATAMIDDGSGADRLAIDGVYSVAFNADQANGDVSLIIQAKSPAFEREVRHIIKIHATPADLDIKQQADGQFKLEVTPRMELLVPHTVSIQVTLPDGSKKTLQQNDDDKWHALLAKEFTGQRVTVTLVGTRVNDKPFHVDFDKILEVSKLGEQNLSLDTQAAHAPAVDASPLLPVPDELAPVAHEEKPSDVAEKSAESEKDAGKQEQGFNWLSTMMIIIYANIIFLILGGIGYLVWRKRKAKLATEQEEMDL</sequence>
<protein>
    <recommendedName>
        <fullName evidence="3">VWFA domain-containing protein</fullName>
    </recommendedName>
</protein>
<dbReference type="InterPro" id="IPR002035">
    <property type="entry name" value="VWF_A"/>
</dbReference>
<dbReference type="SUPFAM" id="SSF53300">
    <property type="entry name" value="vWA-like"/>
    <property type="match status" value="1"/>
</dbReference>
<proteinExistence type="predicted"/>
<dbReference type="EMBL" id="UOFT01000052">
    <property type="protein sequence ID" value="VAW96317.1"/>
    <property type="molecule type" value="Genomic_DNA"/>
</dbReference>
<accession>A0A3B1A9M0</accession>
<reference evidence="4" key="1">
    <citation type="submission" date="2018-06" db="EMBL/GenBank/DDBJ databases">
        <authorList>
            <person name="Zhirakovskaya E."/>
        </authorList>
    </citation>
    <scope>NUCLEOTIDE SEQUENCE</scope>
</reference>
<feature type="domain" description="VWFA" evidence="3">
    <location>
        <begin position="40"/>
        <end position="221"/>
    </location>
</feature>
<feature type="transmembrane region" description="Helical" evidence="2">
    <location>
        <begin position="595"/>
        <end position="620"/>
    </location>
</feature>
<dbReference type="Gene3D" id="3.40.50.410">
    <property type="entry name" value="von Willebrand factor, type A domain"/>
    <property type="match status" value="1"/>
</dbReference>
<evidence type="ECO:0000313" key="4">
    <source>
        <dbReference type="EMBL" id="VAW96317.1"/>
    </source>
</evidence>
<dbReference type="NCBIfam" id="NF041940">
    <property type="entry name" value="choice_anch_X"/>
    <property type="match status" value="1"/>
</dbReference>
<keyword evidence="2" id="KW-0812">Transmembrane</keyword>
<name>A0A3B1A9M0_9ZZZZ</name>